<sequence>MYLTVETDCIKKSALEHMSKLYDIVLLGLLYYVAKISFALDVRLNSGGLYCFTQFNIWADILSSADLKTTGLHNEKYLVNRHCKNSTLYQLFYINANTGYFITGVHTHQSFFKFCGHGGISYGNFNVMLPRTRGYAGRVRAHSKTSTIISTDFNACVVGPTT</sequence>
<organism evidence="2 3">
    <name type="scientific">Glossina pallidipes</name>
    <name type="common">Tsetse fly</name>
    <dbReference type="NCBI Taxonomy" id="7398"/>
    <lineage>
        <taxon>Eukaryota</taxon>
        <taxon>Metazoa</taxon>
        <taxon>Ecdysozoa</taxon>
        <taxon>Arthropoda</taxon>
        <taxon>Hexapoda</taxon>
        <taxon>Insecta</taxon>
        <taxon>Pterygota</taxon>
        <taxon>Neoptera</taxon>
        <taxon>Endopterygota</taxon>
        <taxon>Diptera</taxon>
        <taxon>Brachycera</taxon>
        <taxon>Muscomorpha</taxon>
        <taxon>Hippoboscoidea</taxon>
        <taxon>Glossinidae</taxon>
        <taxon>Glossina</taxon>
    </lineage>
</organism>
<accession>A0A1B0A6T5</accession>
<evidence type="ECO:0000256" key="1">
    <source>
        <dbReference type="SAM" id="Phobius"/>
    </source>
</evidence>
<keyword evidence="1" id="KW-0472">Membrane</keyword>
<dbReference type="EnsemblMetazoa" id="GPAI036099-RA">
    <property type="protein sequence ID" value="GPAI036099-PA"/>
    <property type="gene ID" value="GPAI036099"/>
</dbReference>
<evidence type="ECO:0000313" key="2">
    <source>
        <dbReference type="EnsemblMetazoa" id="GPAI036099-PA"/>
    </source>
</evidence>
<keyword evidence="1" id="KW-0812">Transmembrane</keyword>
<reference evidence="3" key="1">
    <citation type="submission" date="2014-03" db="EMBL/GenBank/DDBJ databases">
        <authorList>
            <person name="Aksoy S."/>
            <person name="Warren W."/>
            <person name="Wilson R.K."/>
        </authorList>
    </citation>
    <scope>NUCLEOTIDE SEQUENCE [LARGE SCALE GENOMIC DNA]</scope>
    <source>
        <strain evidence="3">IAEA</strain>
    </source>
</reference>
<dbReference type="VEuPathDB" id="VectorBase:GPAI036099"/>
<keyword evidence="1" id="KW-1133">Transmembrane helix</keyword>
<dbReference type="Proteomes" id="UP000092445">
    <property type="component" value="Unassembled WGS sequence"/>
</dbReference>
<keyword evidence="3" id="KW-1185">Reference proteome</keyword>
<evidence type="ECO:0000313" key="3">
    <source>
        <dbReference type="Proteomes" id="UP000092445"/>
    </source>
</evidence>
<reference evidence="2" key="2">
    <citation type="submission" date="2020-05" db="UniProtKB">
        <authorList>
            <consortium name="EnsemblMetazoa"/>
        </authorList>
    </citation>
    <scope>IDENTIFICATION</scope>
    <source>
        <strain evidence="2">IAEA</strain>
    </source>
</reference>
<proteinExistence type="predicted"/>
<name>A0A1B0A6T5_GLOPL</name>
<dbReference type="AlphaFoldDB" id="A0A1B0A6T5"/>
<feature type="transmembrane region" description="Helical" evidence="1">
    <location>
        <begin position="21"/>
        <end position="40"/>
    </location>
</feature>
<protein>
    <submittedName>
        <fullName evidence="2">Uncharacterized protein</fullName>
    </submittedName>
</protein>